<dbReference type="Proteomes" id="UP001307889">
    <property type="component" value="Chromosome 5"/>
</dbReference>
<proteinExistence type="predicted"/>
<protein>
    <submittedName>
        <fullName evidence="1">Uncharacterized protein</fullName>
    </submittedName>
</protein>
<evidence type="ECO:0000313" key="2">
    <source>
        <dbReference type="Proteomes" id="UP001307889"/>
    </source>
</evidence>
<sequence length="66" mass="7200">MSITAKSPLANVSIIWPGTVIQTLPAPICWWLQATCNLYTSVSLPQQSFRPDGTQSVTTYLLGDCD</sequence>
<gene>
    <name evidence="1" type="ORF">NTJ_07572</name>
</gene>
<organism evidence="1 2">
    <name type="scientific">Nesidiocoris tenuis</name>
    <dbReference type="NCBI Taxonomy" id="355587"/>
    <lineage>
        <taxon>Eukaryota</taxon>
        <taxon>Metazoa</taxon>
        <taxon>Ecdysozoa</taxon>
        <taxon>Arthropoda</taxon>
        <taxon>Hexapoda</taxon>
        <taxon>Insecta</taxon>
        <taxon>Pterygota</taxon>
        <taxon>Neoptera</taxon>
        <taxon>Paraneoptera</taxon>
        <taxon>Hemiptera</taxon>
        <taxon>Heteroptera</taxon>
        <taxon>Panheteroptera</taxon>
        <taxon>Cimicomorpha</taxon>
        <taxon>Miridae</taxon>
        <taxon>Dicyphina</taxon>
        <taxon>Nesidiocoris</taxon>
    </lineage>
</organism>
<reference evidence="1 2" key="1">
    <citation type="submission" date="2023-09" db="EMBL/GenBank/DDBJ databases">
        <title>Nesidiocoris tenuis whole genome shotgun sequence.</title>
        <authorList>
            <person name="Shibata T."/>
            <person name="Shimoda M."/>
            <person name="Kobayashi T."/>
            <person name="Uehara T."/>
        </authorList>
    </citation>
    <scope>NUCLEOTIDE SEQUENCE [LARGE SCALE GENOMIC DNA]</scope>
    <source>
        <strain evidence="1 2">Japan</strain>
    </source>
</reference>
<accession>A0ABN7AS44</accession>
<evidence type="ECO:0000313" key="1">
    <source>
        <dbReference type="EMBL" id="BES94763.1"/>
    </source>
</evidence>
<dbReference type="EMBL" id="AP028913">
    <property type="protein sequence ID" value="BES94763.1"/>
    <property type="molecule type" value="Genomic_DNA"/>
</dbReference>
<keyword evidence="2" id="KW-1185">Reference proteome</keyword>
<name>A0ABN7AS44_9HEMI</name>